<protein>
    <submittedName>
        <fullName evidence="2">DNA repair protein Rad50</fullName>
    </submittedName>
</protein>
<dbReference type="AlphaFoldDB" id="A0A3A2Z1W5"/>
<reference evidence="3" key="1">
    <citation type="submission" date="2017-02" db="EMBL/GenBank/DDBJ databases">
        <authorList>
            <person name="Tafer H."/>
            <person name="Lopandic K."/>
        </authorList>
    </citation>
    <scope>NUCLEOTIDE SEQUENCE [LARGE SCALE GENOMIC DNA]</scope>
    <source>
        <strain evidence="3">CBS 366.77</strain>
    </source>
</reference>
<feature type="non-terminal residue" evidence="2">
    <location>
        <position position="89"/>
    </location>
</feature>
<dbReference type="Proteomes" id="UP000266188">
    <property type="component" value="Unassembled WGS sequence"/>
</dbReference>
<evidence type="ECO:0000313" key="3">
    <source>
        <dbReference type="Proteomes" id="UP000266188"/>
    </source>
</evidence>
<dbReference type="EMBL" id="MVGC01002991">
    <property type="protein sequence ID" value="RJE16730.1"/>
    <property type="molecule type" value="Genomic_DNA"/>
</dbReference>
<evidence type="ECO:0000256" key="1">
    <source>
        <dbReference type="SAM" id="MobiDB-lite"/>
    </source>
</evidence>
<comment type="caution">
    <text evidence="2">The sequence shown here is derived from an EMBL/GenBank/DDBJ whole genome shotgun (WGS) entry which is preliminary data.</text>
</comment>
<dbReference type="STRING" id="2070753.A0A3A2Z1W5"/>
<keyword evidence="3" id="KW-1185">Reference proteome</keyword>
<proteinExistence type="predicted"/>
<evidence type="ECO:0000313" key="2">
    <source>
        <dbReference type="EMBL" id="RJE16730.1"/>
    </source>
</evidence>
<feature type="region of interest" description="Disordered" evidence="1">
    <location>
        <begin position="61"/>
        <end position="89"/>
    </location>
</feature>
<dbReference type="OrthoDB" id="18797at2759"/>
<accession>A0A3A2Z1W5</accession>
<name>A0A3A2Z1W5_9EURO</name>
<gene>
    <name evidence="2" type="ORF">PHISCL_10933</name>
</gene>
<organism evidence="2 3">
    <name type="scientific">Aspergillus sclerotialis</name>
    <dbReference type="NCBI Taxonomy" id="2070753"/>
    <lineage>
        <taxon>Eukaryota</taxon>
        <taxon>Fungi</taxon>
        <taxon>Dikarya</taxon>
        <taxon>Ascomycota</taxon>
        <taxon>Pezizomycotina</taxon>
        <taxon>Eurotiomycetes</taxon>
        <taxon>Eurotiomycetidae</taxon>
        <taxon>Eurotiales</taxon>
        <taxon>Aspergillaceae</taxon>
        <taxon>Aspergillus</taxon>
        <taxon>Aspergillus subgen. Polypaecilum</taxon>
    </lineage>
</organism>
<sequence>MCRRPFRNDSERQSFKNRLETLVKTTKNTEDENLQGLQEDLDNARAASTSYDTWVRLSQTDVPDLEKEEEQHDSQRDQLLANMENHDKV</sequence>